<accession>A0ABW5PC49</accession>
<dbReference type="EMBL" id="JBHUME010000007">
    <property type="protein sequence ID" value="MFD2612546.1"/>
    <property type="molecule type" value="Genomic_DNA"/>
</dbReference>
<comment type="caution">
    <text evidence="1">The sequence shown here is derived from an EMBL/GenBank/DDBJ whole genome shotgun (WGS) entry which is preliminary data.</text>
</comment>
<organism evidence="1 2">
    <name type="scientific">Paenibacillus gansuensis</name>
    <dbReference type="NCBI Taxonomy" id="306542"/>
    <lineage>
        <taxon>Bacteria</taxon>
        <taxon>Bacillati</taxon>
        <taxon>Bacillota</taxon>
        <taxon>Bacilli</taxon>
        <taxon>Bacillales</taxon>
        <taxon>Paenibacillaceae</taxon>
        <taxon>Paenibacillus</taxon>
    </lineage>
</organism>
<dbReference type="Proteomes" id="UP001597541">
    <property type="component" value="Unassembled WGS sequence"/>
</dbReference>
<evidence type="ECO:0000313" key="2">
    <source>
        <dbReference type="Proteomes" id="UP001597541"/>
    </source>
</evidence>
<keyword evidence="2" id="KW-1185">Reference proteome</keyword>
<dbReference type="RefSeq" id="WP_377602198.1">
    <property type="nucleotide sequence ID" value="NZ_JBHUME010000007.1"/>
</dbReference>
<gene>
    <name evidence="1" type="ORF">ACFSUF_08945</name>
</gene>
<proteinExistence type="predicted"/>
<reference evidence="2" key="1">
    <citation type="journal article" date="2019" name="Int. J. Syst. Evol. Microbiol.">
        <title>The Global Catalogue of Microorganisms (GCM) 10K type strain sequencing project: providing services to taxonomists for standard genome sequencing and annotation.</title>
        <authorList>
            <consortium name="The Broad Institute Genomics Platform"/>
            <consortium name="The Broad Institute Genome Sequencing Center for Infectious Disease"/>
            <person name="Wu L."/>
            <person name="Ma J."/>
        </authorList>
    </citation>
    <scope>NUCLEOTIDE SEQUENCE [LARGE SCALE GENOMIC DNA]</scope>
    <source>
        <strain evidence="2">KCTC 3950</strain>
    </source>
</reference>
<protein>
    <submittedName>
        <fullName evidence="1">Non-ribosomal peptide synthetase module</fullName>
    </submittedName>
</protein>
<name>A0ABW5PC49_9BACL</name>
<sequence>MAQRLATVYVKTSLILTEAEMSKFTQLFAEQQMNLQVKVLDNGNQELALEDDAAQDCILTFERVGNRYRFSGSCRITNPKLANAMRKAVAQFKGDAIVHRIYTGYTMVYHYEQGTAVQIIECKDGSEKLVYEYKDTLGSLQKLFDRIDVEAAIQVTHIEINDLLDERNACATEDEKSAIDLKLGALTQKLFALEAY</sequence>
<evidence type="ECO:0000313" key="1">
    <source>
        <dbReference type="EMBL" id="MFD2612546.1"/>
    </source>
</evidence>